<reference evidence="1 2" key="1">
    <citation type="submission" date="2020-04" db="EMBL/GenBank/DDBJ databases">
        <title>Gordonia sp. nov. TBRC 11910.</title>
        <authorList>
            <person name="Suriyachadkun C."/>
        </authorList>
    </citation>
    <scope>NUCLEOTIDE SEQUENCE [LARGE SCALE GENOMIC DNA]</scope>
    <source>
        <strain evidence="1 2">TBRC 11910</strain>
    </source>
</reference>
<evidence type="ECO:0000313" key="2">
    <source>
        <dbReference type="Proteomes" id="UP000550729"/>
    </source>
</evidence>
<evidence type="ECO:0008006" key="3">
    <source>
        <dbReference type="Google" id="ProtNLM"/>
    </source>
</evidence>
<keyword evidence="2" id="KW-1185">Reference proteome</keyword>
<protein>
    <recommendedName>
        <fullName evidence="3">IrrE N-terminal-like domain-containing protein</fullName>
    </recommendedName>
</protein>
<name>A0A848LC56_9ACTN</name>
<comment type="caution">
    <text evidence="1">The sequence shown here is derived from an EMBL/GenBank/DDBJ whole genome shotgun (WGS) entry which is preliminary data.</text>
</comment>
<proteinExistence type="predicted"/>
<evidence type="ECO:0000313" key="1">
    <source>
        <dbReference type="EMBL" id="NMO05148.1"/>
    </source>
</evidence>
<gene>
    <name evidence="1" type="ORF">HH308_28420</name>
</gene>
<dbReference type="RefSeq" id="WP_170197653.1">
    <property type="nucleotide sequence ID" value="NZ_JABBNB010000052.1"/>
</dbReference>
<accession>A0A848LC56</accession>
<dbReference type="AlphaFoldDB" id="A0A848LC56"/>
<dbReference type="EMBL" id="JABBNB010000052">
    <property type="protein sequence ID" value="NMO05148.1"/>
    <property type="molecule type" value="Genomic_DNA"/>
</dbReference>
<sequence>MRVDDTVLVLPPVGARWRRATIRRRTRKVLRDLDLPASGVTPPILASAIAEKLGTAIELVEHALPARGPSGATFVDDSGYVVFFQSQTSVTHQAHHIIHELAHVLTGTFASVAQPTPPDVDCEEDMELIASIIACLVGLRAERVRSPEPTPTLTRLAVALDDYAERW</sequence>
<dbReference type="Proteomes" id="UP000550729">
    <property type="component" value="Unassembled WGS sequence"/>
</dbReference>
<organism evidence="1 2">
    <name type="scientific">Gordonia asplenii</name>
    <dbReference type="NCBI Taxonomy" id="2725283"/>
    <lineage>
        <taxon>Bacteria</taxon>
        <taxon>Bacillati</taxon>
        <taxon>Actinomycetota</taxon>
        <taxon>Actinomycetes</taxon>
        <taxon>Mycobacteriales</taxon>
        <taxon>Gordoniaceae</taxon>
        <taxon>Gordonia</taxon>
    </lineage>
</organism>